<protein>
    <submittedName>
        <fullName evidence="1">Uncharacterized protein</fullName>
    </submittedName>
</protein>
<dbReference type="GO" id="GO:0016791">
    <property type="term" value="F:phosphatase activity"/>
    <property type="evidence" value="ECO:0007669"/>
    <property type="project" value="UniProtKB-ARBA"/>
</dbReference>
<dbReference type="EMBL" id="KZ345887">
    <property type="protein sequence ID" value="PIO71667.1"/>
    <property type="molecule type" value="Genomic_DNA"/>
</dbReference>
<accession>A0A2G9UN87</accession>
<dbReference type="AlphaFoldDB" id="A0A2G9UN87"/>
<evidence type="ECO:0000313" key="2">
    <source>
        <dbReference type="Proteomes" id="UP000230423"/>
    </source>
</evidence>
<keyword evidence="2" id="KW-1185">Reference proteome</keyword>
<dbReference type="OrthoDB" id="258392at2759"/>
<evidence type="ECO:0000313" key="1">
    <source>
        <dbReference type="EMBL" id="PIO71667.1"/>
    </source>
</evidence>
<dbReference type="InterPro" id="IPR029033">
    <property type="entry name" value="His_PPase_superfam"/>
</dbReference>
<proteinExistence type="predicted"/>
<reference evidence="1 2" key="1">
    <citation type="submission" date="2015-09" db="EMBL/GenBank/DDBJ databases">
        <title>Draft genome of the parasitic nematode Teladorsagia circumcincta isolate WARC Sus (inbred).</title>
        <authorList>
            <person name="Mitreva M."/>
        </authorList>
    </citation>
    <scope>NUCLEOTIDE SEQUENCE [LARGE SCALE GENOMIC DNA]</scope>
    <source>
        <strain evidence="1 2">S</strain>
    </source>
</reference>
<name>A0A2G9UN87_TELCI</name>
<dbReference type="InterPro" id="IPR000560">
    <property type="entry name" value="His_Pase_clade-2"/>
</dbReference>
<sequence>MSNILGMYGQKNNISIADQDYPSVEGWPEGFVPVAIHTVDDDTDYVLNPGADCDRQIKLWEMAKNSSEIKSFVNRNDTPLTLIKEHVHGEMRAIVVIPVGTDEEHSEVASLLANLTVYCGHDVHMDNLWVIRDALLVEQIHANKTLREVNNWFSDDLFNHMTAVNHQVEAYQNGIFNDTLIMNNLDIGNELQKIRGGSMVNDINMHMNIKLECQNKSSNGCKWINGLKYYVYSALRYHQNEANVTLYPITHLVDSCKGRQYCSLDVFRMFANRTKPDLPMSEQSRIRSKKGFTDLATFKHVDANFSGAKLILALESRQSTLRQGHLHA</sequence>
<gene>
    <name evidence="1" type="ORF">TELCIR_06424</name>
</gene>
<dbReference type="Pfam" id="PF00328">
    <property type="entry name" value="His_Phos_2"/>
    <property type="match status" value="1"/>
</dbReference>
<dbReference type="Proteomes" id="UP000230423">
    <property type="component" value="Unassembled WGS sequence"/>
</dbReference>
<dbReference type="SUPFAM" id="SSF53254">
    <property type="entry name" value="Phosphoglycerate mutase-like"/>
    <property type="match status" value="1"/>
</dbReference>
<dbReference type="Gene3D" id="3.40.50.1240">
    <property type="entry name" value="Phosphoglycerate mutase-like"/>
    <property type="match status" value="1"/>
</dbReference>
<organism evidence="1 2">
    <name type="scientific">Teladorsagia circumcincta</name>
    <name type="common">Brown stomach worm</name>
    <name type="synonym">Ostertagia circumcincta</name>
    <dbReference type="NCBI Taxonomy" id="45464"/>
    <lineage>
        <taxon>Eukaryota</taxon>
        <taxon>Metazoa</taxon>
        <taxon>Ecdysozoa</taxon>
        <taxon>Nematoda</taxon>
        <taxon>Chromadorea</taxon>
        <taxon>Rhabditida</taxon>
        <taxon>Rhabditina</taxon>
        <taxon>Rhabditomorpha</taxon>
        <taxon>Strongyloidea</taxon>
        <taxon>Trichostrongylidae</taxon>
        <taxon>Teladorsagia</taxon>
    </lineage>
</organism>